<dbReference type="AlphaFoldDB" id="A0A7K1UD53"/>
<dbReference type="GO" id="GO:0009279">
    <property type="term" value="C:cell outer membrane"/>
    <property type="evidence" value="ECO:0007669"/>
    <property type="project" value="UniProtKB-SubCell"/>
</dbReference>
<dbReference type="PROSITE" id="PS52016">
    <property type="entry name" value="TONB_DEPENDENT_REC_3"/>
    <property type="match status" value="1"/>
</dbReference>
<gene>
    <name evidence="16" type="ORF">GO493_28865</name>
</gene>
<dbReference type="Pfam" id="PF00593">
    <property type="entry name" value="TonB_dep_Rec_b-barrel"/>
    <property type="match status" value="1"/>
</dbReference>
<dbReference type="InterPro" id="IPR039426">
    <property type="entry name" value="TonB-dep_rcpt-like"/>
</dbReference>
<dbReference type="Pfam" id="PF13715">
    <property type="entry name" value="CarbopepD_reg_2"/>
    <property type="match status" value="1"/>
</dbReference>
<evidence type="ECO:0000256" key="3">
    <source>
        <dbReference type="ARBA" id="ARBA00022452"/>
    </source>
</evidence>
<keyword evidence="2 12" id="KW-0813">Transport</keyword>
<dbReference type="Pfam" id="PF07715">
    <property type="entry name" value="Plug"/>
    <property type="match status" value="1"/>
</dbReference>
<dbReference type="PANTHER" id="PTHR32552">
    <property type="entry name" value="FERRICHROME IRON RECEPTOR-RELATED"/>
    <property type="match status" value="1"/>
</dbReference>
<dbReference type="PANTHER" id="PTHR32552:SF89">
    <property type="entry name" value="CATECHOLATE SIDEROPHORE RECEPTOR FIU"/>
    <property type="match status" value="1"/>
</dbReference>
<keyword evidence="9 13" id="KW-0798">TonB box</keyword>
<keyword evidence="16" id="KW-0675">Receptor</keyword>
<dbReference type="InterPro" id="IPR036942">
    <property type="entry name" value="Beta-barrel_TonB_sf"/>
</dbReference>
<comment type="similarity">
    <text evidence="12 13">Belongs to the TonB-dependent receptor family.</text>
</comment>
<evidence type="ECO:0000256" key="2">
    <source>
        <dbReference type="ARBA" id="ARBA00022448"/>
    </source>
</evidence>
<keyword evidence="4" id="KW-0410">Iron transport</keyword>
<keyword evidence="5 12" id="KW-0812">Transmembrane</keyword>
<keyword evidence="8" id="KW-0406">Ion transport</keyword>
<protein>
    <submittedName>
        <fullName evidence="16">TonB-dependent receptor plug domain-containing protein</fullName>
    </submittedName>
</protein>
<evidence type="ECO:0000256" key="5">
    <source>
        <dbReference type="ARBA" id="ARBA00022692"/>
    </source>
</evidence>
<dbReference type="Proteomes" id="UP000461730">
    <property type="component" value="Unassembled WGS sequence"/>
</dbReference>
<keyword evidence="10 12" id="KW-0472">Membrane</keyword>
<evidence type="ECO:0000259" key="14">
    <source>
        <dbReference type="Pfam" id="PF00593"/>
    </source>
</evidence>
<dbReference type="SUPFAM" id="SSF49464">
    <property type="entry name" value="Carboxypeptidase regulatory domain-like"/>
    <property type="match status" value="1"/>
</dbReference>
<evidence type="ECO:0000256" key="6">
    <source>
        <dbReference type="ARBA" id="ARBA00022729"/>
    </source>
</evidence>
<dbReference type="EMBL" id="WRXN01000022">
    <property type="protein sequence ID" value="MVT12302.1"/>
    <property type="molecule type" value="Genomic_DNA"/>
</dbReference>
<dbReference type="GO" id="GO:0015344">
    <property type="term" value="F:siderophore uptake transmembrane transporter activity"/>
    <property type="evidence" value="ECO:0007669"/>
    <property type="project" value="TreeGrafter"/>
</dbReference>
<dbReference type="InterPro" id="IPR037066">
    <property type="entry name" value="Plug_dom_sf"/>
</dbReference>
<organism evidence="16 17">
    <name type="scientific">Chitinophaga tropicalis</name>
    <dbReference type="NCBI Taxonomy" id="2683588"/>
    <lineage>
        <taxon>Bacteria</taxon>
        <taxon>Pseudomonadati</taxon>
        <taxon>Bacteroidota</taxon>
        <taxon>Chitinophagia</taxon>
        <taxon>Chitinophagales</taxon>
        <taxon>Chitinophagaceae</taxon>
        <taxon>Chitinophaga</taxon>
    </lineage>
</organism>
<evidence type="ECO:0000313" key="16">
    <source>
        <dbReference type="EMBL" id="MVT12302.1"/>
    </source>
</evidence>
<evidence type="ECO:0000259" key="15">
    <source>
        <dbReference type="Pfam" id="PF07715"/>
    </source>
</evidence>
<accession>A0A7K1UD53</accession>
<dbReference type="InterPro" id="IPR000531">
    <property type="entry name" value="Beta-barrel_TonB"/>
</dbReference>
<feature type="domain" description="TonB-dependent receptor plug" evidence="15">
    <location>
        <begin position="228"/>
        <end position="340"/>
    </location>
</feature>
<dbReference type="InterPro" id="IPR008969">
    <property type="entry name" value="CarboxyPept-like_regulatory"/>
</dbReference>
<evidence type="ECO:0000256" key="8">
    <source>
        <dbReference type="ARBA" id="ARBA00023065"/>
    </source>
</evidence>
<comment type="subcellular location">
    <subcellularLocation>
        <location evidence="1 12">Cell outer membrane</location>
        <topology evidence="1 12">Multi-pass membrane protein</topology>
    </subcellularLocation>
</comment>
<evidence type="ECO:0000256" key="11">
    <source>
        <dbReference type="ARBA" id="ARBA00023237"/>
    </source>
</evidence>
<dbReference type="InterPro" id="IPR012910">
    <property type="entry name" value="Plug_dom"/>
</dbReference>
<evidence type="ECO:0000256" key="4">
    <source>
        <dbReference type="ARBA" id="ARBA00022496"/>
    </source>
</evidence>
<name>A0A7K1UD53_9BACT</name>
<evidence type="ECO:0000256" key="9">
    <source>
        <dbReference type="ARBA" id="ARBA00023077"/>
    </source>
</evidence>
<keyword evidence="6" id="KW-0732">Signal</keyword>
<keyword evidence="11 12" id="KW-0998">Cell outer membrane</keyword>
<evidence type="ECO:0000256" key="7">
    <source>
        <dbReference type="ARBA" id="ARBA00023004"/>
    </source>
</evidence>
<dbReference type="Gene3D" id="2.40.170.20">
    <property type="entry name" value="TonB-dependent receptor, beta-barrel domain"/>
    <property type="match status" value="1"/>
</dbReference>
<keyword evidence="3 12" id="KW-1134">Transmembrane beta strand</keyword>
<evidence type="ECO:0000256" key="12">
    <source>
        <dbReference type="PROSITE-ProRule" id="PRU01360"/>
    </source>
</evidence>
<proteinExistence type="inferred from homology"/>
<sequence length="977" mass="106601">MKKKQLVALMLLAMKVTAVQITFAILIVYSVYASPTSAQDMLDKTISIHADKKELKSIIADIQVQTGIRFIFSAKAIQSDRTLSLVVKDRKLGTFLQQVFLPLHIGYKVVGDQLLLYNTENVQGKDELAPRETGISGVVKSNKGELLPGVTIQLKGTNSSALTDGEGHFELKRVPAGTYTLVASSIGYISKEQSVIVADATVSINLVLTEDVLQLQGVVVTGGNPKKKIESSVAITTVSNRDIETRAPLNSTDLLKAIPGLTVESTGGDGPGNVFVRGFPQQGGYIFLGIMEDGLPVIPTGFNSIPSADQYYKTDLTIKGIEAIRGGNAAILLNNTPGAVVNNLSYTGGDKTYGKVKLTSGLSQDLYRLDLNIGGKVSNNIKYNIGGHYRTDKGIVPPTYTPNQGGQIKGNMTFDFKNKKGFIRVYGKYLNDKVQWMLPGYYAYDGSGKPKSIAGFDVFNQSLATSDTKWNYTDPSGRTFNYDMADGIHTRLGYGGLQFNYVTSNGWQINNNFRYQEAKTDYTVGIPIGAALYNGTTSYYYPDGSPAAMKSGDYVVTALAIAQKNSDKQIIDYLDFKKKINKHQLTLGAGIYQYNVNNGPNNTFLFSQELKKQPRRLLAGSPTGNGMTALSTATVIGDTRTLSAYLSDEITLDDQWRLDVGLRLDNDHIEGKRPYYGVDAAGNPDVTAAATTTIAGYIPYTETNTNWAASLGLNYKISNALAMFARATKAYNAPNVNDYNATQFNPASIKKRPVYLGELGVKYAEGPLSLFASASYSAIKNVSLTIAVPTTTAGLQNLLSFGSTRTWSAEYEISYRPVKQLGIRLTGTLQNSKYTDYKASTNTNSTVLAEMGDTTYSFTGNRTERVPVLNTELSVTYDLKRFNINLSANYIGARYTSPSESYQLPAYVVMRGGIGYDITKKIGIRVWADNLLNTRTLTEGDVRGDQFRDFSTVTKGSAMAGRTILPRSFWASLSYEF</sequence>
<dbReference type="Gene3D" id="2.170.130.10">
    <property type="entry name" value="TonB-dependent receptor, plug domain"/>
    <property type="match status" value="1"/>
</dbReference>
<feature type="domain" description="TonB-dependent receptor-like beta-barrel" evidence="14">
    <location>
        <begin position="460"/>
        <end position="931"/>
    </location>
</feature>
<evidence type="ECO:0000313" key="17">
    <source>
        <dbReference type="Proteomes" id="UP000461730"/>
    </source>
</evidence>
<dbReference type="Gene3D" id="2.60.40.1120">
    <property type="entry name" value="Carboxypeptidase-like, regulatory domain"/>
    <property type="match status" value="1"/>
</dbReference>
<dbReference type="SUPFAM" id="SSF56935">
    <property type="entry name" value="Porins"/>
    <property type="match status" value="1"/>
</dbReference>
<keyword evidence="7" id="KW-0408">Iron</keyword>
<dbReference type="RefSeq" id="WP_157309721.1">
    <property type="nucleotide sequence ID" value="NZ_WRXN01000022.1"/>
</dbReference>
<comment type="caution">
    <text evidence="16">The sequence shown here is derived from an EMBL/GenBank/DDBJ whole genome shotgun (WGS) entry which is preliminary data.</text>
</comment>
<evidence type="ECO:0000256" key="1">
    <source>
        <dbReference type="ARBA" id="ARBA00004571"/>
    </source>
</evidence>
<reference evidence="16 17" key="1">
    <citation type="submission" date="2019-12" db="EMBL/GenBank/DDBJ databases">
        <title>Chitinophaga sp. strain ysch24 (GDMCC 1.1355), whole genome shotgun sequence.</title>
        <authorList>
            <person name="Zhang X."/>
        </authorList>
    </citation>
    <scope>NUCLEOTIDE SEQUENCE [LARGE SCALE GENOMIC DNA]</scope>
    <source>
        <strain evidence="17">ysch24</strain>
    </source>
</reference>
<keyword evidence="17" id="KW-1185">Reference proteome</keyword>
<evidence type="ECO:0000256" key="13">
    <source>
        <dbReference type="RuleBase" id="RU003357"/>
    </source>
</evidence>
<evidence type="ECO:0000256" key="10">
    <source>
        <dbReference type="ARBA" id="ARBA00023136"/>
    </source>
</evidence>